<name>A0A0L0HKR5_SPIPD</name>
<dbReference type="Proteomes" id="UP000053201">
    <property type="component" value="Unassembled WGS sequence"/>
</dbReference>
<dbReference type="EMBL" id="KQ257454">
    <property type="protein sequence ID" value="KND01687.1"/>
    <property type="molecule type" value="Genomic_DNA"/>
</dbReference>
<proteinExistence type="inferred from homology"/>
<feature type="region of interest" description="Disordered" evidence="2">
    <location>
        <begin position="580"/>
        <end position="603"/>
    </location>
</feature>
<dbReference type="RefSeq" id="XP_016609726.1">
    <property type="nucleotide sequence ID" value="XM_016751745.1"/>
</dbReference>
<organism evidence="4 5">
    <name type="scientific">Spizellomyces punctatus (strain DAOM BR117)</name>
    <dbReference type="NCBI Taxonomy" id="645134"/>
    <lineage>
        <taxon>Eukaryota</taxon>
        <taxon>Fungi</taxon>
        <taxon>Fungi incertae sedis</taxon>
        <taxon>Chytridiomycota</taxon>
        <taxon>Chytridiomycota incertae sedis</taxon>
        <taxon>Chytridiomycetes</taxon>
        <taxon>Spizellomycetales</taxon>
        <taxon>Spizellomycetaceae</taxon>
        <taxon>Spizellomyces</taxon>
    </lineage>
</organism>
<dbReference type="GeneID" id="27686993"/>
<dbReference type="GO" id="GO:0008757">
    <property type="term" value="F:S-adenosylmethionine-dependent methyltransferase activity"/>
    <property type="evidence" value="ECO:0007669"/>
    <property type="project" value="InterPro"/>
</dbReference>
<dbReference type="SUPFAM" id="SSF53335">
    <property type="entry name" value="S-adenosyl-L-methionine-dependent methyltransferases"/>
    <property type="match status" value="1"/>
</dbReference>
<dbReference type="GO" id="GO:0003352">
    <property type="term" value="P:regulation of cilium movement"/>
    <property type="evidence" value="ECO:0007669"/>
    <property type="project" value="InterPro"/>
</dbReference>
<dbReference type="PANTHER" id="PTHR13238:SF0">
    <property type="entry name" value="CILIA- AND FLAGELLA-ASSOCIATED PROTEIN 298"/>
    <property type="match status" value="1"/>
</dbReference>
<dbReference type="PANTHER" id="PTHR13238">
    <property type="entry name" value="PROTEIN C21ORF59"/>
    <property type="match status" value="1"/>
</dbReference>
<protein>
    <recommendedName>
        <fullName evidence="3">Methyltransferase type 11 domain-containing protein</fullName>
    </recommendedName>
</protein>
<dbReference type="OrthoDB" id="276065at2759"/>
<dbReference type="Gene3D" id="3.40.50.150">
    <property type="entry name" value="Vaccinia Virus protein VP39"/>
    <property type="match status" value="1"/>
</dbReference>
<dbReference type="CDD" id="cd02440">
    <property type="entry name" value="AdoMet_MTases"/>
    <property type="match status" value="1"/>
</dbReference>
<dbReference type="InterPro" id="IPR021298">
    <property type="entry name" value="CFAP298"/>
</dbReference>
<comment type="similarity">
    <text evidence="1">Belongs to the CFAP298 family.</text>
</comment>
<evidence type="ECO:0000256" key="1">
    <source>
        <dbReference type="ARBA" id="ARBA00009619"/>
    </source>
</evidence>
<reference evidence="4 5" key="1">
    <citation type="submission" date="2009-08" db="EMBL/GenBank/DDBJ databases">
        <title>The Genome Sequence of Spizellomyces punctatus strain DAOM BR117.</title>
        <authorList>
            <consortium name="The Broad Institute Genome Sequencing Platform"/>
            <person name="Russ C."/>
            <person name="Cuomo C."/>
            <person name="Shea T."/>
            <person name="Young S.K."/>
            <person name="Zeng Q."/>
            <person name="Koehrsen M."/>
            <person name="Haas B."/>
            <person name="Borodovsky M."/>
            <person name="Guigo R."/>
            <person name="Alvarado L."/>
            <person name="Berlin A."/>
            <person name="Bochicchio J."/>
            <person name="Borenstein D."/>
            <person name="Chapman S."/>
            <person name="Chen Z."/>
            <person name="Engels R."/>
            <person name="Freedman E."/>
            <person name="Gellesch M."/>
            <person name="Goldberg J."/>
            <person name="Griggs A."/>
            <person name="Gujja S."/>
            <person name="Heiman D."/>
            <person name="Hepburn T."/>
            <person name="Howarth C."/>
            <person name="Jen D."/>
            <person name="Larson L."/>
            <person name="Lewis B."/>
            <person name="Mehta T."/>
            <person name="Park D."/>
            <person name="Pearson M."/>
            <person name="Roberts A."/>
            <person name="Saif S."/>
            <person name="Shenoy N."/>
            <person name="Sisk P."/>
            <person name="Stolte C."/>
            <person name="Sykes S."/>
            <person name="Thomson T."/>
            <person name="Walk T."/>
            <person name="White J."/>
            <person name="Yandava C."/>
            <person name="Burger G."/>
            <person name="Gray M.W."/>
            <person name="Holland P.W.H."/>
            <person name="King N."/>
            <person name="Lang F.B.F."/>
            <person name="Roger A.J."/>
            <person name="Ruiz-Trillo I."/>
            <person name="Lander E."/>
            <person name="Nusbaum C."/>
        </authorList>
    </citation>
    <scope>NUCLEOTIDE SEQUENCE [LARGE SCALE GENOMIC DNA]</scope>
    <source>
        <strain evidence="4 5">DAOM BR117</strain>
    </source>
</reference>
<dbReference type="VEuPathDB" id="FungiDB:SPPG_03482"/>
<evidence type="ECO:0000259" key="3">
    <source>
        <dbReference type="Pfam" id="PF08241"/>
    </source>
</evidence>
<dbReference type="AlphaFoldDB" id="A0A0L0HKR5"/>
<evidence type="ECO:0000313" key="5">
    <source>
        <dbReference type="Proteomes" id="UP000053201"/>
    </source>
</evidence>
<feature type="domain" description="Methyltransferase type 11" evidence="3">
    <location>
        <begin position="51"/>
        <end position="141"/>
    </location>
</feature>
<accession>A0A0L0HKR5</accession>
<dbReference type="InterPro" id="IPR029063">
    <property type="entry name" value="SAM-dependent_MTases_sf"/>
</dbReference>
<dbReference type="eggNOG" id="KOG3010">
    <property type="taxonomic scope" value="Eukaryota"/>
</dbReference>
<gene>
    <name evidence="4" type="ORF">SPPG_03482</name>
</gene>
<dbReference type="InParanoid" id="A0A0L0HKR5"/>
<keyword evidence="5" id="KW-1185">Reference proteome</keyword>
<evidence type="ECO:0000256" key="2">
    <source>
        <dbReference type="SAM" id="MobiDB-lite"/>
    </source>
</evidence>
<dbReference type="InterPro" id="IPR013216">
    <property type="entry name" value="Methyltransf_11"/>
</dbReference>
<evidence type="ECO:0000313" key="4">
    <source>
        <dbReference type="EMBL" id="KND01687.1"/>
    </source>
</evidence>
<dbReference type="Pfam" id="PF08241">
    <property type="entry name" value="Methyltransf_11"/>
    <property type="match status" value="1"/>
</dbReference>
<sequence length="603" mass="68252">MSPTVHPVAARGFTLQSEAYEAARPSYPASAISFIVNTALPFLSSPGAQVLDLAAGTGKLTRLLAELPLGRLEAVEPAEGMREQFTKVLPNVPIHDGNSHAIPFSDGTFDAVFVAQAFHWFADIKSLQEIGRVLKQNGGCVLIWNMEEPEGLLGRIKKTHEQYESGTPQYRLGLWREVFHNDREEFLQIFEPIQERVFTNSITCTADGIWTRILSRSYVACLDKDTQQQLEQEVRHMLQSPEIGWREREAVDGTKEMVVDIPLRTTVVWFVKPLAFDLEDIQHIKFYTVPGSYQNCTESPPSNNKIKLLAMVCITLKKGEEPQFLFEAPAVTPLSDLVPQLAKLYNYRLRLKRLIDATEDLVEYGLMKPENEQGYDEEQLEQLAKNKEPSAKQEILKDGVKILLNPDPTGRRTGEAPNEEIAQVVRKTLTNAKACLSPDLIKSNKCLTEEILDEALQNIRGAITIAWPMGLPEWEPVKDILDDKEDLTGTQASKEVIDPASASIWWAAKELQRDKKLLDYVGRNDKTKIIAKIQKKGQGPPLREAPMTEEAQKQMMAYYYRKQEENKKLMENDEDDYLHSPWANPKHLKSTFNGVGNVSWKPR</sequence>
<dbReference type="Pfam" id="PF11069">
    <property type="entry name" value="CFAP298"/>
    <property type="match status" value="1"/>
</dbReference>